<keyword evidence="1" id="KW-0812">Transmembrane</keyword>
<feature type="transmembrane region" description="Helical" evidence="1">
    <location>
        <begin position="233"/>
        <end position="253"/>
    </location>
</feature>
<keyword evidence="1" id="KW-0472">Membrane</keyword>
<dbReference type="PANTHER" id="PTHR45662:SF2">
    <property type="entry name" value="PHOSPHATIDYLINOSITOL-3-PHOSPHATASE SAC1"/>
    <property type="match status" value="1"/>
</dbReference>
<evidence type="ECO:0000313" key="3">
    <source>
        <dbReference type="EMBL" id="KAI5069218.1"/>
    </source>
</evidence>
<name>A0A9D4ZBB2_ADICA</name>
<comment type="caution">
    <text evidence="3">The sequence shown here is derived from an EMBL/GenBank/DDBJ whole genome shotgun (WGS) entry which is preliminary data.</text>
</comment>
<dbReference type="PROSITE" id="PS50275">
    <property type="entry name" value="SAC"/>
    <property type="match status" value="1"/>
</dbReference>
<dbReference type="GO" id="GO:0043812">
    <property type="term" value="F:phosphatidylinositol-4-phosphate phosphatase activity"/>
    <property type="evidence" value="ECO:0007669"/>
    <property type="project" value="TreeGrafter"/>
</dbReference>
<feature type="domain" description="SAC" evidence="2">
    <location>
        <begin position="1"/>
        <end position="168"/>
    </location>
</feature>
<dbReference type="Pfam" id="PF02383">
    <property type="entry name" value="Syja_N"/>
    <property type="match status" value="1"/>
</dbReference>
<reference evidence="3" key="1">
    <citation type="submission" date="2021-01" db="EMBL/GenBank/DDBJ databases">
        <title>Adiantum capillus-veneris genome.</title>
        <authorList>
            <person name="Fang Y."/>
            <person name="Liao Q."/>
        </authorList>
    </citation>
    <scope>NUCLEOTIDE SEQUENCE</scope>
    <source>
        <strain evidence="3">H3</strain>
        <tissue evidence="3">Leaf</tissue>
    </source>
</reference>
<dbReference type="GO" id="GO:0046856">
    <property type="term" value="P:phosphatidylinositol dephosphorylation"/>
    <property type="evidence" value="ECO:0007669"/>
    <property type="project" value="TreeGrafter"/>
</dbReference>
<accession>A0A9D4ZBB2</accession>
<proteinExistence type="predicted"/>
<dbReference type="GO" id="GO:0005783">
    <property type="term" value="C:endoplasmic reticulum"/>
    <property type="evidence" value="ECO:0007669"/>
    <property type="project" value="TreeGrafter"/>
</dbReference>
<dbReference type="OrthoDB" id="405996at2759"/>
<dbReference type="AlphaFoldDB" id="A0A9D4ZBB2"/>
<dbReference type="EMBL" id="JABFUD020000015">
    <property type="protein sequence ID" value="KAI5069218.1"/>
    <property type="molecule type" value="Genomic_DNA"/>
</dbReference>
<dbReference type="InterPro" id="IPR002013">
    <property type="entry name" value="SAC_dom"/>
</dbReference>
<gene>
    <name evidence="3" type="ORF">GOP47_0015519</name>
</gene>
<evidence type="ECO:0000259" key="2">
    <source>
        <dbReference type="PROSITE" id="PS50275"/>
    </source>
</evidence>
<protein>
    <recommendedName>
        <fullName evidence="2">SAC domain-containing protein</fullName>
    </recommendedName>
</protein>
<sequence length="302" mass="34240">MQANVVKRHFHDLKQRYGSILVVDLLNQKGSEEILSLAFGNAMQNLVNENVRYIPFDFHKICGHIHFGRLSLLYDQIEEHCKWQGFFLEKSHEVIQNQQGIIRVNCVDCLDRTNITQSLLGRKALETILQSIHVFGEGELISDNEYFELQFKRLWATHGDDISIQYSGTQALKGDFVRYGKRTLIGFLQDGCSALARYYLNNFQDGSKQDALDLISGQYVVNRWKPSPFQLNGFEAFAYLPLASALIIAGLTYTTSSIWRVGEDAYHFVTSALWAGFTAGLAALVRANGQQFCSRPRLCGLI</sequence>
<evidence type="ECO:0000313" key="4">
    <source>
        <dbReference type="Proteomes" id="UP000886520"/>
    </source>
</evidence>
<dbReference type="Proteomes" id="UP000886520">
    <property type="component" value="Chromosome 15"/>
</dbReference>
<evidence type="ECO:0000256" key="1">
    <source>
        <dbReference type="SAM" id="Phobius"/>
    </source>
</evidence>
<keyword evidence="4" id="KW-1185">Reference proteome</keyword>
<keyword evidence="1" id="KW-1133">Transmembrane helix</keyword>
<organism evidence="3 4">
    <name type="scientific">Adiantum capillus-veneris</name>
    <name type="common">Maidenhair fern</name>
    <dbReference type="NCBI Taxonomy" id="13818"/>
    <lineage>
        <taxon>Eukaryota</taxon>
        <taxon>Viridiplantae</taxon>
        <taxon>Streptophyta</taxon>
        <taxon>Embryophyta</taxon>
        <taxon>Tracheophyta</taxon>
        <taxon>Polypodiopsida</taxon>
        <taxon>Polypodiidae</taxon>
        <taxon>Polypodiales</taxon>
        <taxon>Pteridineae</taxon>
        <taxon>Pteridaceae</taxon>
        <taxon>Vittarioideae</taxon>
        <taxon>Adiantum</taxon>
    </lineage>
</organism>
<feature type="transmembrane region" description="Helical" evidence="1">
    <location>
        <begin position="265"/>
        <end position="285"/>
    </location>
</feature>
<dbReference type="PANTHER" id="PTHR45662">
    <property type="entry name" value="PHOSPHATIDYLINOSITIDE PHOSPHATASE SAC1"/>
    <property type="match status" value="1"/>
</dbReference>